<evidence type="ECO:0000256" key="5">
    <source>
        <dbReference type="ARBA" id="ARBA00022989"/>
    </source>
</evidence>
<comment type="caution">
    <text evidence="11">The sequence shown here is derived from an EMBL/GenBank/DDBJ whole genome shotgun (WGS) entry which is preliminary data.</text>
</comment>
<accession>A0AAW0JHU6</accession>
<keyword evidence="5 9" id="KW-1133">Transmembrane helix</keyword>
<sequence length="109" mass="12508">MPLILIPISYGYIAKAVLNMQSKAGRKKAMNTCGSHLTVVSIFYGTLIYMYLQPGNRASKDQGKFLALIYSIFTPSLNPLIYTLRNRDMKDALKKLMRFCHRFAEVRRN</sequence>
<reference evidence="11 12" key="1">
    <citation type="journal article" date="2023" name="bioRxiv">
        <title>Conserved and derived expression patterns and positive selection on dental genes reveal complex evolutionary context of ever-growing rodent molars.</title>
        <authorList>
            <person name="Calamari Z.T."/>
            <person name="Song A."/>
            <person name="Cohen E."/>
            <person name="Akter M."/>
            <person name="Roy R.D."/>
            <person name="Hallikas O."/>
            <person name="Christensen M.M."/>
            <person name="Li P."/>
            <person name="Marangoni P."/>
            <person name="Jernvall J."/>
            <person name="Klein O.D."/>
        </authorList>
    </citation>
    <scope>NUCLEOTIDE SEQUENCE [LARGE SCALE GENOMIC DNA]</scope>
    <source>
        <strain evidence="11">V071</strain>
    </source>
</reference>
<evidence type="ECO:0000313" key="11">
    <source>
        <dbReference type="EMBL" id="KAK7826062.1"/>
    </source>
</evidence>
<evidence type="ECO:0000313" key="12">
    <source>
        <dbReference type="Proteomes" id="UP001488838"/>
    </source>
</evidence>
<dbReference type="Pfam" id="PF13853">
    <property type="entry name" value="7tm_4"/>
    <property type="match status" value="1"/>
</dbReference>
<gene>
    <name evidence="11" type="ORF">U0070_009943</name>
</gene>
<evidence type="ECO:0000256" key="6">
    <source>
        <dbReference type="ARBA" id="ARBA00023136"/>
    </source>
</evidence>
<evidence type="ECO:0000256" key="9">
    <source>
        <dbReference type="SAM" id="Phobius"/>
    </source>
</evidence>
<feature type="transmembrane region" description="Helical" evidence="9">
    <location>
        <begin position="29"/>
        <end position="52"/>
    </location>
</feature>
<dbReference type="GO" id="GO:0007186">
    <property type="term" value="P:G protein-coupled receptor signaling pathway"/>
    <property type="evidence" value="ECO:0007669"/>
    <property type="project" value="InterPro"/>
</dbReference>
<evidence type="ECO:0000256" key="3">
    <source>
        <dbReference type="ARBA" id="ARBA00022606"/>
    </source>
</evidence>
<evidence type="ECO:0000256" key="8">
    <source>
        <dbReference type="ARBA" id="ARBA00023224"/>
    </source>
</evidence>
<organism evidence="11 12">
    <name type="scientific">Myodes glareolus</name>
    <name type="common">Bank vole</name>
    <name type="synonym">Clethrionomys glareolus</name>
    <dbReference type="NCBI Taxonomy" id="447135"/>
    <lineage>
        <taxon>Eukaryota</taxon>
        <taxon>Metazoa</taxon>
        <taxon>Chordata</taxon>
        <taxon>Craniata</taxon>
        <taxon>Vertebrata</taxon>
        <taxon>Euteleostomi</taxon>
        <taxon>Mammalia</taxon>
        <taxon>Eutheria</taxon>
        <taxon>Euarchontoglires</taxon>
        <taxon>Glires</taxon>
        <taxon>Rodentia</taxon>
        <taxon>Myomorpha</taxon>
        <taxon>Muroidea</taxon>
        <taxon>Cricetidae</taxon>
        <taxon>Arvicolinae</taxon>
        <taxon>Myodes</taxon>
    </lineage>
</organism>
<dbReference type="PROSITE" id="PS50262">
    <property type="entry name" value="G_PROTEIN_RECEP_F1_2"/>
    <property type="match status" value="1"/>
</dbReference>
<dbReference type="EMBL" id="JBBHLL010000036">
    <property type="protein sequence ID" value="KAK7826062.1"/>
    <property type="molecule type" value="Genomic_DNA"/>
</dbReference>
<evidence type="ECO:0000256" key="1">
    <source>
        <dbReference type="ARBA" id="ARBA00004651"/>
    </source>
</evidence>
<feature type="transmembrane region" description="Helical" evidence="9">
    <location>
        <begin position="64"/>
        <end position="84"/>
    </location>
</feature>
<name>A0AAW0JHU6_MYOGA</name>
<evidence type="ECO:0000256" key="7">
    <source>
        <dbReference type="ARBA" id="ARBA00023170"/>
    </source>
</evidence>
<keyword evidence="2" id="KW-1003">Cell membrane</keyword>
<dbReference type="PRINTS" id="PR00245">
    <property type="entry name" value="OLFACTORYR"/>
</dbReference>
<dbReference type="GO" id="GO:0005886">
    <property type="term" value="C:plasma membrane"/>
    <property type="evidence" value="ECO:0007669"/>
    <property type="project" value="UniProtKB-SubCell"/>
</dbReference>
<dbReference type="PANTHER" id="PTHR26453">
    <property type="entry name" value="OLFACTORY RECEPTOR"/>
    <property type="match status" value="1"/>
</dbReference>
<evidence type="ECO:0000256" key="4">
    <source>
        <dbReference type="ARBA" id="ARBA00022692"/>
    </source>
</evidence>
<dbReference type="AlphaFoldDB" id="A0AAW0JHU6"/>
<dbReference type="InterPro" id="IPR017452">
    <property type="entry name" value="GPCR_Rhodpsn_7TM"/>
</dbReference>
<evidence type="ECO:0000256" key="2">
    <source>
        <dbReference type="ARBA" id="ARBA00022475"/>
    </source>
</evidence>
<keyword evidence="8" id="KW-0807">Transducer</keyword>
<dbReference type="Proteomes" id="UP001488838">
    <property type="component" value="Unassembled WGS sequence"/>
</dbReference>
<protein>
    <recommendedName>
        <fullName evidence="10">G-protein coupled receptors family 1 profile domain-containing protein</fullName>
    </recommendedName>
</protein>
<keyword evidence="6 9" id="KW-0472">Membrane</keyword>
<comment type="subcellular location">
    <subcellularLocation>
        <location evidence="1">Cell membrane</location>
        <topology evidence="1">Multi-pass membrane protein</topology>
    </subcellularLocation>
</comment>
<dbReference type="Gene3D" id="1.20.1070.10">
    <property type="entry name" value="Rhodopsin 7-helix transmembrane proteins"/>
    <property type="match status" value="1"/>
</dbReference>
<evidence type="ECO:0000259" key="10">
    <source>
        <dbReference type="PROSITE" id="PS50262"/>
    </source>
</evidence>
<feature type="domain" description="G-protein coupled receptors family 1 profile" evidence="10">
    <location>
        <begin position="1"/>
        <end position="82"/>
    </location>
</feature>
<dbReference type="InterPro" id="IPR000725">
    <property type="entry name" value="Olfact_rcpt"/>
</dbReference>
<keyword evidence="7" id="KW-0675">Receptor</keyword>
<dbReference type="SUPFAM" id="SSF81321">
    <property type="entry name" value="Family A G protein-coupled receptor-like"/>
    <property type="match status" value="1"/>
</dbReference>
<keyword evidence="4 9" id="KW-0812">Transmembrane</keyword>
<keyword evidence="12" id="KW-1185">Reference proteome</keyword>
<dbReference type="GO" id="GO:0004984">
    <property type="term" value="F:olfactory receptor activity"/>
    <property type="evidence" value="ECO:0007669"/>
    <property type="project" value="InterPro"/>
</dbReference>
<proteinExistence type="predicted"/>
<keyword evidence="3" id="KW-0716">Sensory transduction</keyword>